<dbReference type="AlphaFoldDB" id="M3D536"/>
<accession>M3D536</accession>
<keyword evidence="3" id="KW-1185">Reference proteome</keyword>
<feature type="compositionally biased region" description="Basic and acidic residues" evidence="1">
    <location>
        <begin position="408"/>
        <end position="417"/>
    </location>
</feature>
<feature type="compositionally biased region" description="Basic and acidic residues" evidence="1">
    <location>
        <begin position="182"/>
        <end position="200"/>
    </location>
</feature>
<feature type="region of interest" description="Disordered" evidence="1">
    <location>
        <begin position="373"/>
        <end position="417"/>
    </location>
</feature>
<feature type="compositionally biased region" description="Low complexity" evidence="1">
    <location>
        <begin position="26"/>
        <end position="37"/>
    </location>
</feature>
<dbReference type="RefSeq" id="XP_016761110.1">
    <property type="nucleotide sequence ID" value="XM_016905593.1"/>
</dbReference>
<evidence type="ECO:0000256" key="1">
    <source>
        <dbReference type="SAM" id="MobiDB-lite"/>
    </source>
</evidence>
<feature type="region of interest" description="Disordered" evidence="1">
    <location>
        <begin position="11"/>
        <end position="49"/>
    </location>
</feature>
<feature type="compositionally biased region" description="Basic residues" evidence="1">
    <location>
        <begin position="252"/>
        <end position="262"/>
    </location>
</feature>
<organism evidence="2 3">
    <name type="scientific">Sphaerulina musiva (strain SO2202)</name>
    <name type="common">Poplar stem canker fungus</name>
    <name type="synonym">Septoria musiva</name>
    <dbReference type="NCBI Taxonomy" id="692275"/>
    <lineage>
        <taxon>Eukaryota</taxon>
        <taxon>Fungi</taxon>
        <taxon>Dikarya</taxon>
        <taxon>Ascomycota</taxon>
        <taxon>Pezizomycotina</taxon>
        <taxon>Dothideomycetes</taxon>
        <taxon>Dothideomycetidae</taxon>
        <taxon>Mycosphaerellales</taxon>
        <taxon>Mycosphaerellaceae</taxon>
        <taxon>Sphaerulina</taxon>
    </lineage>
</organism>
<dbReference type="EMBL" id="KB456264">
    <property type="protein sequence ID" value="EMF12989.1"/>
    <property type="molecule type" value="Genomic_DNA"/>
</dbReference>
<protein>
    <submittedName>
        <fullName evidence="2">Uncharacterized protein</fullName>
    </submittedName>
</protein>
<dbReference type="GeneID" id="27902730"/>
<feature type="region of interest" description="Disordered" evidence="1">
    <location>
        <begin position="176"/>
        <end position="269"/>
    </location>
</feature>
<gene>
    <name evidence="2" type="ORF">SEPMUDRAFT_149503</name>
</gene>
<name>M3D536_SPHMS</name>
<reference evidence="2 3" key="1">
    <citation type="journal article" date="2012" name="PLoS Pathog.">
        <title>Diverse lifestyles and strategies of plant pathogenesis encoded in the genomes of eighteen Dothideomycetes fungi.</title>
        <authorList>
            <person name="Ohm R.A."/>
            <person name="Feau N."/>
            <person name="Henrissat B."/>
            <person name="Schoch C.L."/>
            <person name="Horwitz B.A."/>
            <person name="Barry K.W."/>
            <person name="Condon B.J."/>
            <person name="Copeland A.C."/>
            <person name="Dhillon B."/>
            <person name="Glaser F."/>
            <person name="Hesse C.N."/>
            <person name="Kosti I."/>
            <person name="LaButti K."/>
            <person name="Lindquist E.A."/>
            <person name="Lucas S."/>
            <person name="Salamov A.A."/>
            <person name="Bradshaw R.E."/>
            <person name="Ciuffetti L."/>
            <person name="Hamelin R.C."/>
            <person name="Kema G.H.J."/>
            <person name="Lawrence C."/>
            <person name="Scott J.A."/>
            <person name="Spatafora J.W."/>
            <person name="Turgeon B.G."/>
            <person name="de Wit P.J.G.M."/>
            <person name="Zhong S."/>
            <person name="Goodwin S.B."/>
            <person name="Grigoriev I.V."/>
        </authorList>
    </citation>
    <scope>NUCLEOTIDE SEQUENCE [LARGE SCALE GENOMIC DNA]</scope>
    <source>
        <strain evidence="2 3">SO2202</strain>
    </source>
</reference>
<dbReference type="OrthoDB" id="5407653at2759"/>
<feature type="compositionally biased region" description="Polar residues" evidence="1">
    <location>
        <begin position="203"/>
        <end position="213"/>
    </location>
</feature>
<proteinExistence type="predicted"/>
<dbReference type="HOGENOM" id="CLU_014758_0_0_1"/>
<dbReference type="OMA" id="CRPETSF"/>
<evidence type="ECO:0000313" key="2">
    <source>
        <dbReference type="EMBL" id="EMF12989.1"/>
    </source>
</evidence>
<sequence length="578" mass="64492">MFLSSMFLGIPNVDPDQERDPPAPATPVTFPATRPRASNAWSDPSSPPKLEPLFAKISGPSSVSDDHLGILNVHASSDCAPQDLLPLRRDGRSYFPPLQMEPFPEGQGSKHAMRTAFETQLAEVQLDNDTAIRALTRTTKPGGIKPRLSYMRKFWEGAESVASYWDTSADQYYEAPLSGAKSDGDENDAKRQRMDSEHDGLAVTTSSRPSNRAESPLADSLSRETPEVDMDETTTEAASNPGAPEPPPHQTTRTRYKGRRTAAGKDMPDQFRGDMVKGFVHGVFLAFGAQVVPPRNAPHLQINRLNIPIRQTAAVYRVPRDRQRARGGFLQGPLLTVQCRPDIDFYGDNLSTKRRETKSRLDAMRELGGLLQLGQERQRQGKTQEQPNEGAWWTTVPRWGGGSGKAVATDEKANNGEPEQHVLQMTEDAMAGDAARKDSAKRHRANLRLWKKLQPNRQMTWDSKVDYEPIGKEPDSDYDELFMVSSLNHHISILKMTAHVAYIEYVRKETLPTPLPDDDDWCRPKLQRTRWYNLLDADDRVEALTALWGVAEYLFRCTLMPFDSAKTGEAAPGAAETS</sequence>
<dbReference type="STRING" id="692275.M3D536"/>
<dbReference type="Proteomes" id="UP000016931">
    <property type="component" value="Unassembled WGS sequence"/>
</dbReference>
<evidence type="ECO:0000313" key="3">
    <source>
        <dbReference type="Proteomes" id="UP000016931"/>
    </source>
</evidence>
<dbReference type="eggNOG" id="ENOG502S9CJ">
    <property type="taxonomic scope" value="Eukaryota"/>
</dbReference>